<feature type="domain" description="F-box" evidence="1">
    <location>
        <begin position="70"/>
        <end position="118"/>
    </location>
</feature>
<proteinExistence type="predicted"/>
<protein>
    <recommendedName>
        <fullName evidence="1">F-box domain-containing protein</fullName>
    </recommendedName>
</protein>
<name>A0A9Q8Z5M3_CURCL</name>
<sequence length="615" mass="71054">MFSTLQIRPAKTPRRKPNLTIHAGVSKRRVSFVSALSASRVPSLSFMEGLFGDEFPEAFGSGDGPPDKSRKTILDLPAELLDIVCAYISKLDIKRLRLASKQLANSVYLRIDRVYVSPNRANLDYLYQIMSHPSYKCRVREIVWDDTRLEEYPTLSSFREAIRVDERETKRAIENRLEEAIWIYGEENPEYHALEHDDLFDSSMRLTAAAKEILLRYGDQFAREVLARNAAMMGIEESYSLYQDLYREEQVIMQQQSDVQALQQALVGFPNLKRVTFSTEVWRSTSFPLRYNTPFHKSLPVGFRKPSVRHVSYAHIPLEHVQDRDVKTPFQNNRSLTGSQGYSALVSAITDMQMPKIEEFVAETEDEAALEPAPIMNDNHNFPFTSKNVDDTVKMFQRTPLKKLKFFVTSEMDARPVFTPDNTTINKNFLSHLPHLQHLDLSLSYNKKAPASGMPLRLIPIPETLKEQLKTLTLHHILAECEDIVGLLVSMPKLRHVTLHRLYQWMGHPSWHAHFERLKEHYSSAECTSRPNFTICQLLQSDVTCFQIVDQEIDEFLFGDGKENPFLKDGDRTFAMLRPQIGWRVDTRDDSVRERMSDFSKRMEVVEEVSEWDVV</sequence>
<dbReference type="EMBL" id="CP089275">
    <property type="protein sequence ID" value="USP76110.1"/>
    <property type="molecule type" value="Genomic_DNA"/>
</dbReference>
<keyword evidence="3" id="KW-1185">Reference proteome</keyword>
<evidence type="ECO:0000313" key="3">
    <source>
        <dbReference type="Proteomes" id="UP001056012"/>
    </source>
</evidence>
<evidence type="ECO:0000313" key="2">
    <source>
        <dbReference type="EMBL" id="USP76110.1"/>
    </source>
</evidence>
<dbReference type="InterPro" id="IPR001810">
    <property type="entry name" value="F-box_dom"/>
</dbReference>
<dbReference type="AlphaFoldDB" id="A0A9Q8Z5M3"/>
<evidence type="ECO:0000259" key="1">
    <source>
        <dbReference type="PROSITE" id="PS50181"/>
    </source>
</evidence>
<dbReference type="OrthoDB" id="5422579at2759"/>
<reference evidence="2" key="1">
    <citation type="submission" date="2021-12" db="EMBL/GenBank/DDBJ databases">
        <title>Curvularia clavata genome.</title>
        <authorList>
            <person name="Cao Y."/>
        </authorList>
    </citation>
    <scope>NUCLEOTIDE SEQUENCE</scope>
    <source>
        <strain evidence="2">Yc1106</strain>
    </source>
</reference>
<dbReference type="Proteomes" id="UP001056012">
    <property type="component" value="Chromosome 2"/>
</dbReference>
<organism evidence="2 3">
    <name type="scientific">Curvularia clavata</name>
    <dbReference type="NCBI Taxonomy" id="95742"/>
    <lineage>
        <taxon>Eukaryota</taxon>
        <taxon>Fungi</taxon>
        <taxon>Dikarya</taxon>
        <taxon>Ascomycota</taxon>
        <taxon>Pezizomycotina</taxon>
        <taxon>Dothideomycetes</taxon>
        <taxon>Pleosporomycetidae</taxon>
        <taxon>Pleosporales</taxon>
        <taxon>Pleosporineae</taxon>
        <taxon>Pleosporaceae</taxon>
        <taxon>Curvularia</taxon>
    </lineage>
</organism>
<dbReference type="VEuPathDB" id="FungiDB:yc1106_03384"/>
<accession>A0A9Q8Z5M3</accession>
<gene>
    <name evidence="2" type="ORF">yc1106_03384</name>
</gene>
<dbReference type="PROSITE" id="PS50181">
    <property type="entry name" value="FBOX"/>
    <property type="match status" value="1"/>
</dbReference>